<accession>A0AAV4SZ91</accession>
<feature type="transmembrane region" description="Helical" evidence="1">
    <location>
        <begin position="6"/>
        <end position="22"/>
    </location>
</feature>
<evidence type="ECO:0000313" key="3">
    <source>
        <dbReference type="Proteomes" id="UP001054945"/>
    </source>
</evidence>
<keyword evidence="1" id="KW-0812">Transmembrane</keyword>
<keyword evidence="3" id="KW-1185">Reference proteome</keyword>
<gene>
    <name evidence="2" type="ORF">CEXT_491401</name>
</gene>
<organism evidence="2 3">
    <name type="scientific">Caerostris extrusa</name>
    <name type="common">Bark spider</name>
    <name type="synonym">Caerostris bankana</name>
    <dbReference type="NCBI Taxonomy" id="172846"/>
    <lineage>
        <taxon>Eukaryota</taxon>
        <taxon>Metazoa</taxon>
        <taxon>Ecdysozoa</taxon>
        <taxon>Arthropoda</taxon>
        <taxon>Chelicerata</taxon>
        <taxon>Arachnida</taxon>
        <taxon>Araneae</taxon>
        <taxon>Araneomorphae</taxon>
        <taxon>Entelegynae</taxon>
        <taxon>Araneoidea</taxon>
        <taxon>Araneidae</taxon>
        <taxon>Caerostris</taxon>
    </lineage>
</organism>
<comment type="caution">
    <text evidence="2">The sequence shown here is derived from an EMBL/GenBank/DDBJ whole genome shotgun (WGS) entry which is preliminary data.</text>
</comment>
<dbReference type="AlphaFoldDB" id="A0AAV4SZ91"/>
<evidence type="ECO:0000256" key="1">
    <source>
        <dbReference type="SAM" id="Phobius"/>
    </source>
</evidence>
<reference evidence="2 3" key="1">
    <citation type="submission" date="2021-06" db="EMBL/GenBank/DDBJ databases">
        <title>Caerostris extrusa draft genome.</title>
        <authorList>
            <person name="Kono N."/>
            <person name="Arakawa K."/>
        </authorList>
    </citation>
    <scope>NUCLEOTIDE SEQUENCE [LARGE SCALE GENOMIC DNA]</scope>
</reference>
<dbReference type="Proteomes" id="UP001054945">
    <property type="component" value="Unassembled WGS sequence"/>
</dbReference>
<keyword evidence="1" id="KW-0472">Membrane</keyword>
<sequence length="227" mass="25915">MSRTVTIFAWLNMIACFVPIYTEDHYRRGEIGNGETWLLPLRKNSRQGLASFSIIAKGGLEIKNTKSSRTTARSGKGAILFMSFLLICNFGYIFGNLGDSFFQRFDKTLNKDNEVIRKEVFQMLKRTAFTAQSLISKNHHQTESPQLVTAGRVSSPHPSQSKKAHSFEARRARRFTKIARRPDPEWGRVVRRIPLGLPDACDVDDLPPSKDLWAPSVKNRERFSLQR</sequence>
<name>A0AAV4SZ91_CAEEX</name>
<proteinExistence type="predicted"/>
<feature type="transmembrane region" description="Helical" evidence="1">
    <location>
        <begin position="77"/>
        <end position="95"/>
    </location>
</feature>
<dbReference type="EMBL" id="BPLR01010219">
    <property type="protein sequence ID" value="GIY37820.1"/>
    <property type="molecule type" value="Genomic_DNA"/>
</dbReference>
<protein>
    <submittedName>
        <fullName evidence="2">Uncharacterized protein</fullName>
    </submittedName>
</protein>
<keyword evidence="1" id="KW-1133">Transmembrane helix</keyword>
<evidence type="ECO:0000313" key="2">
    <source>
        <dbReference type="EMBL" id="GIY37820.1"/>
    </source>
</evidence>